<reference evidence="4 5" key="1">
    <citation type="submission" date="2018-03" db="EMBL/GenBank/DDBJ databases">
        <title>Genomic Encyclopedia of Type Strains, Phase III (KMG-III): the genomes of soil and plant-associated and newly described type strains.</title>
        <authorList>
            <person name="Whitman W."/>
        </authorList>
    </citation>
    <scope>NUCLEOTIDE SEQUENCE [LARGE SCALE GENOMIC DNA]</scope>
    <source>
        <strain evidence="4 5">CGMCC 1.07653</strain>
    </source>
</reference>
<dbReference type="InterPro" id="IPR000719">
    <property type="entry name" value="Prot_kinase_dom"/>
</dbReference>
<evidence type="ECO:0000313" key="4">
    <source>
        <dbReference type="EMBL" id="PSL43585.1"/>
    </source>
</evidence>
<dbReference type="Pfam" id="PF00069">
    <property type="entry name" value="Pkinase"/>
    <property type="match status" value="1"/>
</dbReference>
<dbReference type="SMART" id="SM00220">
    <property type="entry name" value="S_TKc"/>
    <property type="match status" value="1"/>
</dbReference>
<evidence type="ECO:0000313" key="5">
    <source>
        <dbReference type="Proteomes" id="UP000242310"/>
    </source>
</evidence>
<organism evidence="4 5">
    <name type="scientific">Salsuginibacillus halophilus</name>
    <dbReference type="NCBI Taxonomy" id="517424"/>
    <lineage>
        <taxon>Bacteria</taxon>
        <taxon>Bacillati</taxon>
        <taxon>Bacillota</taxon>
        <taxon>Bacilli</taxon>
        <taxon>Bacillales</taxon>
        <taxon>Bacillaceae</taxon>
        <taxon>Salsuginibacillus</taxon>
    </lineage>
</organism>
<gene>
    <name evidence="4" type="ORF">B0H94_11061</name>
</gene>
<proteinExistence type="predicted"/>
<dbReference type="Gene3D" id="3.30.200.20">
    <property type="entry name" value="Phosphorylase Kinase, domain 1"/>
    <property type="match status" value="1"/>
</dbReference>
<dbReference type="AlphaFoldDB" id="A0A2P8HBI4"/>
<protein>
    <submittedName>
        <fullName evidence="4">Protein kinase-like protein</fullName>
    </submittedName>
</protein>
<dbReference type="EMBL" id="PYAV01000010">
    <property type="protein sequence ID" value="PSL43585.1"/>
    <property type="molecule type" value="Genomic_DNA"/>
</dbReference>
<evidence type="ECO:0000259" key="3">
    <source>
        <dbReference type="PROSITE" id="PS50011"/>
    </source>
</evidence>
<keyword evidence="4" id="KW-0418">Kinase</keyword>
<dbReference type="InterPro" id="IPR051681">
    <property type="entry name" value="Ser/Thr_Kinases-Pseudokinases"/>
</dbReference>
<keyword evidence="4" id="KW-0808">Transferase</keyword>
<dbReference type="GO" id="GO:0005524">
    <property type="term" value="F:ATP binding"/>
    <property type="evidence" value="ECO:0007669"/>
    <property type="project" value="UniProtKB-KW"/>
</dbReference>
<dbReference type="GO" id="GO:0097527">
    <property type="term" value="P:necroptotic signaling pathway"/>
    <property type="evidence" value="ECO:0007669"/>
    <property type="project" value="TreeGrafter"/>
</dbReference>
<dbReference type="PROSITE" id="PS50011">
    <property type="entry name" value="PROTEIN_KINASE_DOM"/>
    <property type="match status" value="1"/>
</dbReference>
<feature type="domain" description="Protein kinase" evidence="3">
    <location>
        <begin position="17"/>
        <end position="305"/>
    </location>
</feature>
<dbReference type="RefSeq" id="WP_106589252.1">
    <property type="nucleotide sequence ID" value="NZ_PYAV01000010.1"/>
</dbReference>
<evidence type="ECO:0000256" key="1">
    <source>
        <dbReference type="ARBA" id="ARBA00022741"/>
    </source>
</evidence>
<accession>A0A2P8HBI4</accession>
<dbReference type="SUPFAM" id="SSF56112">
    <property type="entry name" value="Protein kinase-like (PK-like)"/>
    <property type="match status" value="1"/>
</dbReference>
<sequence length="441" mass="49517">MIQQGHEVVSAISGEKITVGRKLGEGGQGRVFTGRRPDGTNVAVKWYNDVQATPDQKRGLLHLLKHGRPSGAAGARFVWPIDLVEHQADPCFGYVMDVIDMKRFAELGEVWAGIKPAPSFRAMARISAKAAESYRKLHLDGFCYRDISSGNLLFDPTAGDVLICDNDNVGINGQSTAQVLGTMEYMAPEIVRGEAVPGTKTDLHSLAVLLFQLWIWHHPFHGRMEYDIRSWDLPAKKRVYGETPVFIFDEDDHRNELPDDPEYDTAKLRWSVCPKPLKRMFRRVFIEGVERPEARPMEGEWQKLFRQLEDSVVTCPSDRAENIWDGESSEVVCWHCRQTFPLPPKLIFKQGSSLMLDSTAKLRYRHVQAVDEASGGDQTAGEIVQNPKKPDIWGLKNLTDVSWRMQKQDGTVREVPPGQAATLSHGMNLTFNDGATAYVTS</sequence>
<comment type="caution">
    <text evidence="4">The sequence shown here is derived from an EMBL/GenBank/DDBJ whole genome shotgun (WGS) entry which is preliminary data.</text>
</comment>
<dbReference type="GO" id="GO:0004672">
    <property type="term" value="F:protein kinase activity"/>
    <property type="evidence" value="ECO:0007669"/>
    <property type="project" value="InterPro"/>
</dbReference>
<dbReference type="OrthoDB" id="583109at2"/>
<dbReference type="Gene3D" id="1.10.510.10">
    <property type="entry name" value="Transferase(Phosphotransferase) domain 1"/>
    <property type="match status" value="1"/>
</dbReference>
<dbReference type="InterPro" id="IPR011009">
    <property type="entry name" value="Kinase-like_dom_sf"/>
</dbReference>
<keyword evidence="1" id="KW-0547">Nucleotide-binding</keyword>
<keyword evidence="2" id="KW-0067">ATP-binding</keyword>
<dbReference type="PANTHER" id="PTHR44329">
    <property type="entry name" value="SERINE/THREONINE-PROTEIN KINASE TNNI3K-RELATED"/>
    <property type="match status" value="1"/>
</dbReference>
<keyword evidence="5" id="KW-1185">Reference proteome</keyword>
<evidence type="ECO:0000256" key="2">
    <source>
        <dbReference type="ARBA" id="ARBA00022840"/>
    </source>
</evidence>
<dbReference type="Proteomes" id="UP000242310">
    <property type="component" value="Unassembled WGS sequence"/>
</dbReference>
<name>A0A2P8HBI4_9BACI</name>
<dbReference type="PANTHER" id="PTHR44329:SF298">
    <property type="entry name" value="MIXED LINEAGE KINASE DOMAIN-LIKE PROTEIN"/>
    <property type="match status" value="1"/>
</dbReference>